<dbReference type="InterPro" id="IPR011050">
    <property type="entry name" value="Pectin_lyase_fold/virulence"/>
</dbReference>
<keyword evidence="2" id="KW-1185">Reference proteome</keyword>
<evidence type="ECO:0000313" key="2">
    <source>
        <dbReference type="Proteomes" id="UP000248840"/>
    </source>
</evidence>
<organism evidence="1 2">
    <name type="scientific">Flavobacterium aciduliphilum</name>
    <dbReference type="NCBI Taxonomy" id="1101402"/>
    <lineage>
        <taxon>Bacteria</taxon>
        <taxon>Pseudomonadati</taxon>
        <taxon>Bacteroidota</taxon>
        <taxon>Flavobacteriia</taxon>
        <taxon>Flavobacteriales</taxon>
        <taxon>Flavobacteriaceae</taxon>
        <taxon>Flavobacterium</taxon>
    </lineage>
</organism>
<proteinExistence type="predicted"/>
<name>A0A328YIF6_9FLAO</name>
<accession>A0A328YIF6</accession>
<sequence>MRNLLFVLFIGLCVSLTSCRNDFAFEPSTGGLEFSKDTVYLDTVFTNIASSTYRLKVYNRTNKDISIPKIQLGKGLNSKYRIMVDGMTGDAGAQGKIFSNVELLAKDSLFIFIEVTSDVASANPTDFLYTDQIQFSNVSGGPQTVELVTLIQDAYFIRPNRTETAPNTYSYEQINLGLDDTNQQVISVGHTLQHSHPNNGDEYHWKNDKPYVVYGYAFVPDNETLNVDAGARIHFHDNSGLIIAKNGTLKVNGLAPTDHNPENLTNEVIFEGDRLEPNFSDVPGQWGAILSYSIKSDNLINHLTIKNATVGILIQNLALFSDMNKPNLSITNSQIYNCSYAGILARKSTLSGTNLVINYCGQADLACTFGGTYNFTHCTFNNNWNNAKQVAVLLNNYIDTDTTRYVSNLDGANFNNCIIYGSNQNELYLDKKTDQGVTFNYNFNHCLIKFNNTTNNSLYLPNNTTDFPGSTAATSLNPYNPKFKNVASNKLWLSEAWNSTLTNDANFSNFNDILGNPRTGTIALGAYQFVP</sequence>
<reference evidence="1 2" key="1">
    <citation type="submission" date="2018-06" db="EMBL/GenBank/DDBJ databases">
        <title>Genomic Encyclopedia of Archaeal and Bacterial Type Strains, Phase II (KMG-II): from individual species to whole genera.</title>
        <authorList>
            <person name="Goeker M."/>
        </authorList>
    </citation>
    <scope>NUCLEOTIDE SEQUENCE [LARGE SCALE GENOMIC DNA]</scope>
    <source>
        <strain evidence="1 2">DSM 25663</strain>
    </source>
</reference>
<protein>
    <recommendedName>
        <fullName evidence="3">Parallel beta helix pectate lyase-like protein</fullName>
    </recommendedName>
</protein>
<dbReference type="RefSeq" id="WP_112113987.1">
    <property type="nucleotide sequence ID" value="NZ_QLSZ01000013.1"/>
</dbReference>
<evidence type="ECO:0008006" key="3">
    <source>
        <dbReference type="Google" id="ProtNLM"/>
    </source>
</evidence>
<evidence type="ECO:0000313" key="1">
    <source>
        <dbReference type="EMBL" id="RAR70016.1"/>
    </source>
</evidence>
<comment type="caution">
    <text evidence="1">The sequence shown here is derived from an EMBL/GenBank/DDBJ whole genome shotgun (WGS) entry which is preliminary data.</text>
</comment>
<dbReference type="OrthoDB" id="1111178at2"/>
<dbReference type="Proteomes" id="UP000248840">
    <property type="component" value="Unassembled WGS sequence"/>
</dbReference>
<dbReference type="PROSITE" id="PS51257">
    <property type="entry name" value="PROKAR_LIPOPROTEIN"/>
    <property type="match status" value="1"/>
</dbReference>
<dbReference type="SUPFAM" id="SSF51126">
    <property type="entry name" value="Pectin lyase-like"/>
    <property type="match status" value="1"/>
</dbReference>
<gene>
    <name evidence="1" type="ORF">CLV55_1135</name>
</gene>
<dbReference type="AlphaFoldDB" id="A0A328YIF6"/>
<dbReference type="EMBL" id="QLSZ01000013">
    <property type="protein sequence ID" value="RAR70016.1"/>
    <property type="molecule type" value="Genomic_DNA"/>
</dbReference>